<sequence>MTAQVSLSALSDSDPFTVPSAGDDLLQRLDDPRIVSSLSTILDHADLLATLIEALDGFIQRGEVIGDSLLSFIEEFKAAGGSFAGRSLLPDVDVAGLQSSVASLASAFTDAAPSINKLLRSPLTDAQTAHLLADVGDAVLEGKAASEADPRGPKGVFALMRVTKDPDVSRGLGFMIHVARAFGKRLAQEPPRDAERGPRHSAR</sequence>
<reference evidence="1 4" key="2">
    <citation type="journal article" date="2019" name="Emerg. Microbes Infect.">
        <title>Comprehensive subspecies identification of 175 nontuberculous mycobacteria species based on 7547 genomic profiles.</title>
        <authorList>
            <person name="Matsumoto Y."/>
            <person name="Kinjo T."/>
            <person name="Motooka D."/>
            <person name="Nabeya D."/>
            <person name="Jung N."/>
            <person name="Uechi K."/>
            <person name="Horii T."/>
            <person name="Iida T."/>
            <person name="Fujita J."/>
            <person name="Nakamura S."/>
        </authorList>
    </citation>
    <scope>NUCLEOTIDE SEQUENCE [LARGE SCALE GENOMIC DNA]</scope>
    <source>
        <strain evidence="1 4">JCM 6377</strain>
    </source>
</reference>
<dbReference type="Proteomes" id="UP000220914">
    <property type="component" value="Unassembled WGS sequence"/>
</dbReference>
<dbReference type="Proteomes" id="UP000465302">
    <property type="component" value="Unassembled WGS sequence"/>
</dbReference>
<accession>A0A2A7MQC4</accession>
<protein>
    <recommendedName>
        <fullName evidence="5">DUF1641 domain-containing protein</fullName>
    </recommendedName>
</protein>
<evidence type="ECO:0000313" key="1">
    <source>
        <dbReference type="EMBL" id="GFG54753.1"/>
    </source>
</evidence>
<dbReference type="AlphaFoldDB" id="A0A2A7MQC4"/>
<organism evidence="2 3">
    <name type="scientific">Mycolicibacterium agri</name>
    <name type="common">Mycobacterium agri</name>
    <dbReference type="NCBI Taxonomy" id="36811"/>
    <lineage>
        <taxon>Bacteria</taxon>
        <taxon>Bacillati</taxon>
        <taxon>Actinomycetota</taxon>
        <taxon>Actinomycetes</taxon>
        <taxon>Mycobacteriales</taxon>
        <taxon>Mycobacteriaceae</taxon>
        <taxon>Mycolicibacterium</taxon>
    </lineage>
</organism>
<dbReference type="PANTHER" id="PTHR39180">
    <property type="match status" value="1"/>
</dbReference>
<evidence type="ECO:0000313" key="3">
    <source>
        <dbReference type="Proteomes" id="UP000220914"/>
    </source>
</evidence>
<evidence type="ECO:0008006" key="5">
    <source>
        <dbReference type="Google" id="ProtNLM"/>
    </source>
</evidence>
<dbReference type="RefSeq" id="WP_097943881.1">
    <property type="nucleotide sequence ID" value="NZ_BLKS01000002.1"/>
</dbReference>
<keyword evidence="3" id="KW-1185">Reference proteome</keyword>
<dbReference type="EMBL" id="PDCP01000088">
    <property type="protein sequence ID" value="PEG33874.1"/>
    <property type="molecule type" value="Genomic_DNA"/>
</dbReference>
<dbReference type="EMBL" id="BLKS01000002">
    <property type="protein sequence ID" value="GFG54753.1"/>
    <property type="molecule type" value="Genomic_DNA"/>
</dbReference>
<comment type="caution">
    <text evidence="2">The sequence shown here is derived from an EMBL/GenBank/DDBJ whole genome shotgun (WGS) entry which is preliminary data.</text>
</comment>
<dbReference type="OrthoDB" id="3789971at2"/>
<evidence type="ECO:0000313" key="2">
    <source>
        <dbReference type="EMBL" id="PEG33874.1"/>
    </source>
</evidence>
<gene>
    <name evidence="2" type="ORF">CQY20_28455</name>
    <name evidence="1" type="ORF">MAGR_61940</name>
</gene>
<evidence type="ECO:0000313" key="4">
    <source>
        <dbReference type="Proteomes" id="UP000465302"/>
    </source>
</evidence>
<reference evidence="2 3" key="1">
    <citation type="submission" date="2017-10" db="EMBL/GenBank/DDBJ databases">
        <title>The new phylogeny of genus Mycobacterium.</title>
        <authorList>
            <person name="Tortoli E."/>
            <person name="Trovato A."/>
            <person name="Cirillo D.M."/>
        </authorList>
    </citation>
    <scope>NUCLEOTIDE SEQUENCE [LARGE SCALE GENOMIC DNA]</scope>
    <source>
        <strain evidence="2 3">CCUG37673</strain>
    </source>
</reference>
<dbReference type="Pfam" id="PF07849">
    <property type="entry name" value="DUF1641"/>
    <property type="match status" value="1"/>
</dbReference>
<dbReference type="InterPro" id="IPR012440">
    <property type="entry name" value="DUF1641"/>
</dbReference>
<proteinExistence type="predicted"/>
<name>A0A2A7MQC4_MYCAG</name>
<dbReference type="PANTHER" id="PTHR39180:SF2">
    <property type="entry name" value="DUF1641 DOMAIN-CONTAINING PROTEIN"/>
    <property type="match status" value="1"/>
</dbReference>
<reference evidence="1" key="3">
    <citation type="submission" date="2020-02" db="EMBL/GenBank/DDBJ databases">
        <authorList>
            <person name="Matsumoto Y."/>
            <person name="Motooka D."/>
            <person name="Nakamura S."/>
        </authorList>
    </citation>
    <scope>NUCLEOTIDE SEQUENCE</scope>
    <source>
        <strain evidence="1">JCM 6377</strain>
    </source>
</reference>